<feature type="compositionally biased region" description="Polar residues" evidence="6">
    <location>
        <begin position="21"/>
        <end position="37"/>
    </location>
</feature>
<dbReference type="InterPro" id="IPR050688">
    <property type="entry name" value="Zinc_finger/UBP_domain"/>
</dbReference>
<evidence type="ECO:0000256" key="4">
    <source>
        <dbReference type="ARBA" id="ARBA00022833"/>
    </source>
</evidence>
<feature type="domain" description="C2H2-type" evidence="7">
    <location>
        <begin position="888"/>
        <end position="915"/>
    </location>
</feature>
<reference evidence="8" key="2">
    <citation type="submission" date="2025-09" db="UniProtKB">
        <authorList>
            <consortium name="Ensembl"/>
        </authorList>
    </citation>
    <scope>IDENTIFICATION</scope>
</reference>
<feature type="compositionally biased region" description="Basic and acidic residues" evidence="6">
    <location>
        <begin position="229"/>
        <end position="241"/>
    </location>
</feature>
<dbReference type="Pfam" id="PF00096">
    <property type="entry name" value="zf-C2H2"/>
    <property type="match status" value="1"/>
</dbReference>
<dbReference type="PANTHER" id="PTHR24403:SF67">
    <property type="entry name" value="FI01116P-RELATED"/>
    <property type="match status" value="1"/>
</dbReference>
<feature type="domain" description="C2H2-type" evidence="7">
    <location>
        <begin position="67"/>
        <end position="95"/>
    </location>
</feature>
<dbReference type="Gene3D" id="3.30.160.60">
    <property type="entry name" value="Classic Zinc Finger"/>
    <property type="match status" value="2"/>
</dbReference>
<organism evidence="8 9">
    <name type="scientific">Eptatretus burgeri</name>
    <name type="common">Inshore hagfish</name>
    <dbReference type="NCBI Taxonomy" id="7764"/>
    <lineage>
        <taxon>Eukaryota</taxon>
        <taxon>Metazoa</taxon>
        <taxon>Chordata</taxon>
        <taxon>Craniata</taxon>
        <taxon>Vertebrata</taxon>
        <taxon>Cyclostomata</taxon>
        <taxon>Myxini</taxon>
        <taxon>Myxiniformes</taxon>
        <taxon>Myxinidae</taxon>
        <taxon>Eptatretinae</taxon>
        <taxon>Eptatretus</taxon>
    </lineage>
</organism>
<feature type="region of interest" description="Disordered" evidence="6">
    <location>
        <begin position="303"/>
        <end position="329"/>
    </location>
</feature>
<keyword evidence="9" id="KW-1185">Reference proteome</keyword>
<accession>A0A8C4NN54</accession>
<keyword evidence="3 5" id="KW-0863">Zinc-finger</keyword>
<evidence type="ECO:0000256" key="1">
    <source>
        <dbReference type="ARBA" id="ARBA00022723"/>
    </source>
</evidence>
<feature type="domain" description="C2H2-type" evidence="7">
    <location>
        <begin position="810"/>
        <end position="833"/>
    </location>
</feature>
<protein>
    <recommendedName>
        <fullName evidence="7">C2H2-type domain-containing protein</fullName>
    </recommendedName>
</protein>
<evidence type="ECO:0000313" key="8">
    <source>
        <dbReference type="Ensembl" id="ENSEBUP00000006606.1"/>
    </source>
</evidence>
<dbReference type="PROSITE" id="PS00028">
    <property type="entry name" value="ZINC_FINGER_C2H2_1"/>
    <property type="match status" value="5"/>
</dbReference>
<dbReference type="GO" id="GO:0008270">
    <property type="term" value="F:zinc ion binding"/>
    <property type="evidence" value="ECO:0007669"/>
    <property type="project" value="UniProtKB-KW"/>
</dbReference>
<feature type="region of interest" description="Disordered" evidence="6">
    <location>
        <begin position="847"/>
        <end position="869"/>
    </location>
</feature>
<dbReference type="PANTHER" id="PTHR24403">
    <property type="entry name" value="ZINC FINGER PROTEIN"/>
    <property type="match status" value="1"/>
</dbReference>
<dbReference type="AlphaFoldDB" id="A0A8C4NN54"/>
<dbReference type="SUPFAM" id="SSF57667">
    <property type="entry name" value="beta-beta-alpha zinc fingers"/>
    <property type="match status" value="2"/>
</dbReference>
<keyword evidence="1" id="KW-0479">Metal-binding</keyword>
<feature type="region of interest" description="Disordered" evidence="6">
    <location>
        <begin position="1"/>
        <end position="62"/>
    </location>
</feature>
<dbReference type="GO" id="GO:0045944">
    <property type="term" value="P:positive regulation of transcription by RNA polymerase II"/>
    <property type="evidence" value="ECO:0007669"/>
    <property type="project" value="TreeGrafter"/>
</dbReference>
<evidence type="ECO:0000256" key="3">
    <source>
        <dbReference type="ARBA" id="ARBA00022771"/>
    </source>
</evidence>
<feature type="compositionally biased region" description="Polar residues" evidence="6">
    <location>
        <begin position="45"/>
        <end position="55"/>
    </location>
</feature>
<dbReference type="InterPro" id="IPR036236">
    <property type="entry name" value="Znf_C2H2_sf"/>
</dbReference>
<reference evidence="8" key="1">
    <citation type="submission" date="2025-08" db="UniProtKB">
        <authorList>
            <consortium name="Ensembl"/>
        </authorList>
    </citation>
    <scope>IDENTIFICATION</scope>
</reference>
<feature type="region of interest" description="Disordered" evidence="6">
    <location>
        <begin position="229"/>
        <end position="248"/>
    </location>
</feature>
<dbReference type="SMART" id="SM00355">
    <property type="entry name" value="ZnF_C2H2"/>
    <property type="match status" value="6"/>
</dbReference>
<feature type="region of interest" description="Disordered" evidence="6">
    <location>
        <begin position="365"/>
        <end position="401"/>
    </location>
</feature>
<dbReference type="GO" id="GO:0005634">
    <property type="term" value="C:nucleus"/>
    <property type="evidence" value="ECO:0007669"/>
    <property type="project" value="TreeGrafter"/>
</dbReference>
<keyword evidence="4" id="KW-0862">Zinc</keyword>
<feature type="compositionally biased region" description="Polar residues" evidence="6">
    <location>
        <begin position="847"/>
        <end position="865"/>
    </location>
</feature>
<evidence type="ECO:0000256" key="2">
    <source>
        <dbReference type="ARBA" id="ARBA00022737"/>
    </source>
</evidence>
<proteinExistence type="predicted"/>
<name>A0A8C4NN54_EPTBU</name>
<dbReference type="Proteomes" id="UP000694388">
    <property type="component" value="Unplaced"/>
</dbReference>
<evidence type="ECO:0000256" key="5">
    <source>
        <dbReference type="PROSITE-ProRule" id="PRU00042"/>
    </source>
</evidence>
<evidence type="ECO:0000313" key="9">
    <source>
        <dbReference type="Proteomes" id="UP000694388"/>
    </source>
</evidence>
<sequence>MEAVQSSLKLEQHSSDEQMESVDNTDGNGIQKCSSDEGTIAWPQLVNNTEASTQSWRDRPKKPRKQFRCNLCKGTFTSKIGLRLHVAKMHTEQTADTTGGPLATDSSSSRRKKCHYCDRKFFSSNEWLAHLRSGHQRKNNETEPHQTMLPLGDPTSFISAFETAPITANVSTTPETAVSTNTSCLSVNNYCSSMSKPYSRFKTIQSQSTFVLSGTKQGQAGIMSINDDQKPECNESPHPAKELPTSFAKRKSTAISSPARRKPCPVCAKLFLDARGVSCHMRTLHKEAYAQRMLKGTVATATTASANDGSPPVGGSISQPVGNIVSPPDCTGSWPSQDVIALSPGANIAAYVDVITVPDMSSLGTPDTSSIDAPDASSFGEPSLAAPDEPSLAAPDEPSLAASYEPSFDNPSFAVPSHSFALPDRSFAMPDLSFALQDSSFALPDPSFTATNIPSFPMSSFDAPSVSSFTASSLTSSFATANLSTFSAPVYASFDAPATCSFGTPTPFSTSFAEPTSFGPPALSPPLFGLTSPSSTSFSTPVPSSASLGAPASSFATFGSPASSSALFGAPSPTSTSFAAPISASASFAAPISASASFAATISASASFAAPISASSSFAAPISASSSFAAPASASFAAPASASFTAPASSSFTAPTSASFAAPTSASFASPASSSFASPASASFAAPASASFAAPASASFAAPASTSFAAPASASFAAPASSLFAAPTSASFAAPASASFAAPASTSFASQVSDPPFFTAPASTAFLPPGGTIITATVSSTNIGLSPSKHENPESLPGMAVLPKRLTHNDACPVCGKTFRQWSNTLRHLYKIHGTLNTVASATTQSSSFPATEKTLSTKRSSKSVMSKPGHARALPGAFHLACDWSRLCCSLCARRFGAADQLERHVRTHFARDGRSVRLFRCPLCDFEALGRRSGASHLATSHTPLPQDRARLLASMLDREVLRPAEKLLLSSTPKDPK</sequence>
<dbReference type="Ensembl" id="ENSEBUT00000007065.1">
    <property type="protein sequence ID" value="ENSEBUP00000006606.1"/>
    <property type="gene ID" value="ENSEBUG00000004371.1"/>
</dbReference>
<dbReference type="InterPro" id="IPR013087">
    <property type="entry name" value="Znf_C2H2_type"/>
</dbReference>
<dbReference type="PROSITE" id="PS50157">
    <property type="entry name" value="ZINC_FINGER_C2H2_2"/>
    <property type="match status" value="3"/>
</dbReference>
<keyword evidence="2" id="KW-0677">Repeat</keyword>
<evidence type="ECO:0000256" key="6">
    <source>
        <dbReference type="SAM" id="MobiDB-lite"/>
    </source>
</evidence>
<evidence type="ECO:0000259" key="7">
    <source>
        <dbReference type="PROSITE" id="PS50157"/>
    </source>
</evidence>